<dbReference type="PANTHER" id="PTHR33116">
    <property type="entry name" value="REVERSE TRANSCRIPTASE ZINC-BINDING DOMAIN-CONTAINING PROTEIN-RELATED-RELATED"/>
    <property type="match status" value="1"/>
</dbReference>
<keyword evidence="2" id="KW-0548">Nucleotidyltransferase</keyword>
<feature type="domain" description="Reverse transcriptase" evidence="1">
    <location>
        <begin position="1"/>
        <end position="150"/>
    </location>
</feature>
<dbReference type="Pfam" id="PF00078">
    <property type="entry name" value="RVT_1"/>
    <property type="match status" value="1"/>
</dbReference>
<dbReference type="Proteomes" id="UP000265520">
    <property type="component" value="Unassembled WGS sequence"/>
</dbReference>
<keyword evidence="3" id="KW-1185">Reference proteome</keyword>
<evidence type="ECO:0000313" key="3">
    <source>
        <dbReference type="Proteomes" id="UP000265520"/>
    </source>
</evidence>
<reference evidence="2 3" key="1">
    <citation type="journal article" date="2018" name="Front. Plant Sci.">
        <title>Red Clover (Trifolium pratense) and Zigzag Clover (T. medium) - A Picture of Genomic Similarities and Differences.</title>
        <authorList>
            <person name="Dluhosova J."/>
            <person name="Istvanek J."/>
            <person name="Nedelnik J."/>
            <person name="Repkova J."/>
        </authorList>
    </citation>
    <scope>NUCLEOTIDE SEQUENCE [LARGE SCALE GENOMIC DNA]</scope>
    <source>
        <strain evidence="3">cv. 10/8</strain>
        <tissue evidence="2">Leaf</tissue>
    </source>
</reference>
<proteinExistence type="predicted"/>
<protein>
    <submittedName>
        <fullName evidence="2">LINE-1 reverse transcriptase like</fullName>
    </submittedName>
</protein>
<dbReference type="EMBL" id="LXQA010109256">
    <property type="protein sequence ID" value="MCI18250.1"/>
    <property type="molecule type" value="Genomic_DNA"/>
</dbReference>
<dbReference type="PROSITE" id="PS50878">
    <property type="entry name" value="RT_POL"/>
    <property type="match status" value="1"/>
</dbReference>
<evidence type="ECO:0000259" key="1">
    <source>
        <dbReference type="PROSITE" id="PS50878"/>
    </source>
</evidence>
<feature type="non-terminal residue" evidence="2">
    <location>
        <position position="187"/>
    </location>
</feature>
<dbReference type="AlphaFoldDB" id="A0A392Q3E7"/>
<evidence type="ECO:0000313" key="2">
    <source>
        <dbReference type="EMBL" id="MCI18250.1"/>
    </source>
</evidence>
<feature type="non-terminal residue" evidence="2">
    <location>
        <position position="1"/>
    </location>
</feature>
<keyword evidence="2" id="KW-0808">Transferase</keyword>
<comment type="caution">
    <text evidence="2">The sequence shown here is derived from an EMBL/GenBank/DDBJ whole genome shotgun (WGS) entry which is preliminary data.</text>
</comment>
<dbReference type="PANTHER" id="PTHR33116:SF78">
    <property type="entry name" value="OS12G0587133 PROTEIN"/>
    <property type="match status" value="1"/>
</dbReference>
<accession>A0A392Q3E7</accession>
<name>A0A392Q3E7_9FABA</name>
<dbReference type="InterPro" id="IPR000477">
    <property type="entry name" value="RT_dom"/>
</dbReference>
<keyword evidence="2" id="KW-0695">RNA-directed DNA polymerase</keyword>
<dbReference type="GO" id="GO:0003964">
    <property type="term" value="F:RNA-directed DNA polymerase activity"/>
    <property type="evidence" value="ECO:0007669"/>
    <property type="project" value="UniProtKB-KW"/>
</dbReference>
<organism evidence="2 3">
    <name type="scientific">Trifolium medium</name>
    <dbReference type="NCBI Taxonomy" id="97028"/>
    <lineage>
        <taxon>Eukaryota</taxon>
        <taxon>Viridiplantae</taxon>
        <taxon>Streptophyta</taxon>
        <taxon>Embryophyta</taxon>
        <taxon>Tracheophyta</taxon>
        <taxon>Spermatophyta</taxon>
        <taxon>Magnoliopsida</taxon>
        <taxon>eudicotyledons</taxon>
        <taxon>Gunneridae</taxon>
        <taxon>Pentapetalae</taxon>
        <taxon>rosids</taxon>
        <taxon>fabids</taxon>
        <taxon>Fabales</taxon>
        <taxon>Fabaceae</taxon>
        <taxon>Papilionoideae</taxon>
        <taxon>50 kb inversion clade</taxon>
        <taxon>NPAAA clade</taxon>
        <taxon>Hologalegina</taxon>
        <taxon>IRL clade</taxon>
        <taxon>Trifolieae</taxon>
        <taxon>Trifolium</taxon>
    </lineage>
</organism>
<sequence>WIRACVLSGNMSVLVNGSPSEEINIQRGLKQGDPLAPFLFLLVAEGLGGLMRKAVDINWFRGFQIGSNGYNVSHLQYADDTLCIGEASVENLWALKAILRGFEMASGLKVNFWKSNLIGVNVSQVFLRLASAFLNCRVSSIPFKYLGLPVGANPRRASTWEPLIDSLRRRLGEWGNKYVSLGGRIVL</sequence>